<dbReference type="Proteomes" id="UP000516422">
    <property type="component" value="Chromosome"/>
</dbReference>
<dbReference type="EMBL" id="CP051006">
    <property type="protein sequence ID" value="QNT91553.1"/>
    <property type="molecule type" value="Genomic_DNA"/>
</dbReference>
<feature type="compositionally biased region" description="Basic and acidic residues" evidence="1">
    <location>
        <begin position="20"/>
        <end position="36"/>
    </location>
</feature>
<dbReference type="GeneID" id="91460848"/>
<name>A0A7H1PU23_9ACTN</name>
<organism evidence="3 4">
    <name type="scientific">Streptomyces griseofuscus</name>
    <dbReference type="NCBI Taxonomy" id="146922"/>
    <lineage>
        <taxon>Bacteria</taxon>
        <taxon>Bacillati</taxon>
        <taxon>Actinomycetota</taxon>
        <taxon>Actinomycetes</taxon>
        <taxon>Kitasatosporales</taxon>
        <taxon>Streptomycetaceae</taxon>
        <taxon>Streptomyces</taxon>
    </lineage>
</organism>
<feature type="compositionally biased region" description="Basic and acidic residues" evidence="1">
    <location>
        <begin position="66"/>
        <end position="76"/>
    </location>
</feature>
<protein>
    <recommendedName>
        <fullName evidence="2">DUF2510 domain-containing protein</fullName>
    </recommendedName>
</protein>
<proteinExistence type="predicted"/>
<feature type="compositionally biased region" description="Gly residues" evidence="1">
    <location>
        <begin position="216"/>
        <end position="267"/>
    </location>
</feature>
<dbReference type="InterPro" id="IPR018929">
    <property type="entry name" value="DUF2510"/>
</dbReference>
<dbReference type="AlphaFoldDB" id="A0A7H1PU23"/>
<sequence length="456" mass="44435">MTQVTPPGWYPDPGQTHDGPPTERWWDGKAWTDRVRPAGTAAPWDPPAQVPGDQPGTGQPETGEAEPGRASEHGRTPENGPAAQADPATEPDTGAQADPRAQAGHVPPAGQSPLAGPAAQTTPLPPVGQAPPAGQAPPGYGSYPGHQPPPGQPGYPAYTGYPSYPASPPPPARSGLRTGIAVTAAVAVLACIGIGVYALTNDNGGSNDRAGVRQGASGGQNGGGFGGPGGAGGSDGSGGASGGQGGPGGSGGLGGSGGGDGSGGSGGQSPSPDRSPAPKIKGGGTVPDSIDGVSLPVPKGWTGQAISVGAQVTSDNSYKCPGNSSQTCTAGGAYTAPAVALGTDGDTAEQVAKADIAANAKESYGGSTYGSITSHQQLAAEAVTVAGQKGYLVRWKAVTSKGADGLVESVAFPSPNDARQMVVVRFGIDVGQDTSVIDEILKGIKVSSGGGDGQNV</sequence>
<dbReference type="KEGG" id="sgf:HEP81_01222"/>
<accession>A0A7H1PU23</accession>
<feature type="domain" description="DUF2510" evidence="2">
    <location>
        <begin position="7"/>
        <end position="44"/>
    </location>
</feature>
<evidence type="ECO:0000313" key="4">
    <source>
        <dbReference type="Proteomes" id="UP000516422"/>
    </source>
</evidence>
<feature type="region of interest" description="Disordered" evidence="1">
    <location>
        <begin position="1"/>
        <end position="173"/>
    </location>
</feature>
<feature type="compositionally biased region" description="Low complexity" evidence="1">
    <location>
        <begin position="130"/>
        <end position="145"/>
    </location>
</feature>
<evidence type="ECO:0000259" key="2">
    <source>
        <dbReference type="Pfam" id="PF10708"/>
    </source>
</evidence>
<gene>
    <name evidence="3" type="ORF">HEP81_01222</name>
</gene>
<reference evidence="3 4" key="1">
    <citation type="submission" date="2020-04" db="EMBL/GenBank/DDBJ databases">
        <title>Characterization and engineering of Streptomyces griseofuscus DSM40191 as a potential heterologous host for expression of BGCs.</title>
        <authorList>
            <person name="Gren T."/>
            <person name="Whitford C.M."/>
            <person name="Mohite O.S."/>
            <person name="Joergensen T.S."/>
            <person name="Nielsen J.B."/>
            <person name="Lee S.Y."/>
            <person name="Weber T."/>
        </authorList>
    </citation>
    <scope>NUCLEOTIDE SEQUENCE [LARGE SCALE GENOMIC DNA]</scope>
    <source>
        <strain evidence="3 4">DSM 40191</strain>
    </source>
</reference>
<dbReference type="RefSeq" id="WP_037659666.1">
    <property type="nucleotide sequence ID" value="NZ_CP051006.1"/>
</dbReference>
<feature type="region of interest" description="Disordered" evidence="1">
    <location>
        <begin position="202"/>
        <end position="297"/>
    </location>
</feature>
<evidence type="ECO:0000313" key="3">
    <source>
        <dbReference type="EMBL" id="QNT91553.1"/>
    </source>
</evidence>
<evidence type="ECO:0000256" key="1">
    <source>
        <dbReference type="SAM" id="MobiDB-lite"/>
    </source>
</evidence>
<feature type="compositionally biased region" description="Low complexity" evidence="1">
    <location>
        <begin position="154"/>
        <end position="164"/>
    </location>
</feature>
<dbReference type="Pfam" id="PF10708">
    <property type="entry name" value="DUF2510"/>
    <property type="match status" value="1"/>
</dbReference>